<dbReference type="EMBL" id="JBHSON010000087">
    <property type="protein sequence ID" value="MFC5752427.1"/>
    <property type="molecule type" value="Genomic_DNA"/>
</dbReference>
<name>A0ABW1AC26_9ACTN</name>
<dbReference type="RefSeq" id="WP_378288396.1">
    <property type="nucleotide sequence ID" value="NZ_JBHSON010000087.1"/>
</dbReference>
<dbReference type="PANTHER" id="PTHR20883">
    <property type="entry name" value="PHYTANOYL-COA DIOXYGENASE DOMAIN CONTAINING 1"/>
    <property type="match status" value="1"/>
</dbReference>
<dbReference type="Proteomes" id="UP001596074">
    <property type="component" value="Unassembled WGS sequence"/>
</dbReference>
<dbReference type="Gene3D" id="2.60.120.620">
    <property type="entry name" value="q2cbj1_9rhob like domain"/>
    <property type="match status" value="1"/>
</dbReference>
<keyword evidence="1" id="KW-0223">Dioxygenase</keyword>
<evidence type="ECO:0000313" key="2">
    <source>
        <dbReference type="Proteomes" id="UP001596074"/>
    </source>
</evidence>
<evidence type="ECO:0000313" key="1">
    <source>
        <dbReference type="EMBL" id="MFC5752427.1"/>
    </source>
</evidence>
<comment type="caution">
    <text evidence="1">The sequence shown here is derived from an EMBL/GenBank/DDBJ whole genome shotgun (WGS) entry which is preliminary data.</text>
</comment>
<proteinExistence type="predicted"/>
<dbReference type="InterPro" id="IPR008775">
    <property type="entry name" value="Phytyl_CoA_dOase-like"/>
</dbReference>
<keyword evidence="2" id="KW-1185">Reference proteome</keyword>
<sequence>MTTRATLPAPTNDLERAEHDLEEHGICAVTDVLEGETLRAVKDGLYAAAAADRTWGREERFAADYAHDETNQRVWNVLSRGPVFENLAAHPTALRLVRSRLGWPMLLGNLSANITGPGGGEMMVHADQRFLQEPWPAEPQGANAAWCVDDFTVDNGATRFVPGSHLLNRSPRPEDDTSSVPMEAPAGSLVVFDSRLWHQTGFNRTADRRRAAVFGWYTRTMYRPQENWFLSLDPAVVQFASEELLVLLGYKTYGFGMVNGRSPR</sequence>
<accession>A0ABW1AC26</accession>
<reference evidence="2" key="1">
    <citation type="journal article" date="2019" name="Int. J. Syst. Evol. Microbiol.">
        <title>The Global Catalogue of Microorganisms (GCM) 10K type strain sequencing project: providing services to taxonomists for standard genome sequencing and annotation.</title>
        <authorList>
            <consortium name="The Broad Institute Genomics Platform"/>
            <consortium name="The Broad Institute Genome Sequencing Center for Infectious Disease"/>
            <person name="Wu L."/>
            <person name="Ma J."/>
        </authorList>
    </citation>
    <scope>NUCLEOTIDE SEQUENCE [LARGE SCALE GENOMIC DNA]</scope>
    <source>
        <strain evidence="2">KCTC 42087</strain>
    </source>
</reference>
<dbReference type="Pfam" id="PF05721">
    <property type="entry name" value="PhyH"/>
    <property type="match status" value="1"/>
</dbReference>
<dbReference type="PANTHER" id="PTHR20883:SF48">
    <property type="entry name" value="ECTOINE DIOXYGENASE"/>
    <property type="match status" value="1"/>
</dbReference>
<keyword evidence="1" id="KW-0560">Oxidoreductase</keyword>
<organism evidence="1 2">
    <name type="scientific">Actinomadura rugatobispora</name>
    <dbReference type="NCBI Taxonomy" id="1994"/>
    <lineage>
        <taxon>Bacteria</taxon>
        <taxon>Bacillati</taxon>
        <taxon>Actinomycetota</taxon>
        <taxon>Actinomycetes</taxon>
        <taxon>Streptosporangiales</taxon>
        <taxon>Thermomonosporaceae</taxon>
        <taxon>Actinomadura</taxon>
    </lineage>
</organism>
<protein>
    <submittedName>
        <fullName evidence="1">Phytanoyl-CoA dioxygenase family protein</fullName>
    </submittedName>
</protein>
<dbReference type="GO" id="GO:0051213">
    <property type="term" value="F:dioxygenase activity"/>
    <property type="evidence" value="ECO:0007669"/>
    <property type="project" value="UniProtKB-KW"/>
</dbReference>
<gene>
    <name evidence="1" type="ORF">ACFPZN_43015</name>
</gene>
<dbReference type="SUPFAM" id="SSF51197">
    <property type="entry name" value="Clavaminate synthase-like"/>
    <property type="match status" value="1"/>
</dbReference>